<reference evidence="2 3" key="1">
    <citation type="journal article" date="2013" name="Curr. Biol.">
        <title>The Genome of the Foraminiferan Reticulomyxa filosa.</title>
        <authorList>
            <person name="Glockner G."/>
            <person name="Hulsmann N."/>
            <person name="Schleicher M."/>
            <person name="Noegel A.A."/>
            <person name="Eichinger L."/>
            <person name="Gallinger C."/>
            <person name="Pawlowski J."/>
            <person name="Sierra R."/>
            <person name="Euteneuer U."/>
            <person name="Pillet L."/>
            <person name="Moustafa A."/>
            <person name="Platzer M."/>
            <person name="Groth M."/>
            <person name="Szafranski K."/>
            <person name="Schliwa M."/>
        </authorList>
    </citation>
    <scope>NUCLEOTIDE SEQUENCE [LARGE SCALE GENOMIC DNA]</scope>
</reference>
<feature type="compositionally biased region" description="Basic and acidic residues" evidence="1">
    <location>
        <begin position="68"/>
        <end position="84"/>
    </location>
</feature>
<dbReference type="AlphaFoldDB" id="X6LMT3"/>
<evidence type="ECO:0000313" key="3">
    <source>
        <dbReference type="Proteomes" id="UP000023152"/>
    </source>
</evidence>
<accession>X6LMT3</accession>
<feature type="compositionally biased region" description="Acidic residues" evidence="1">
    <location>
        <begin position="26"/>
        <end position="39"/>
    </location>
</feature>
<gene>
    <name evidence="2" type="ORF">RFI_35401</name>
</gene>
<evidence type="ECO:0000313" key="2">
    <source>
        <dbReference type="EMBL" id="ETO02035.1"/>
    </source>
</evidence>
<proteinExistence type="predicted"/>
<keyword evidence="3" id="KW-1185">Reference proteome</keyword>
<evidence type="ECO:0000256" key="1">
    <source>
        <dbReference type="SAM" id="MobiDB-lite"/>
    </source>
</evidence>
<feature type="compositionally biased region" description="Basic residues" evidence="1">
    <location>
        <begin position="48"/>
        <end position="58"/>
    </location>
</feature>
<sequence>MCTTLKSKSIKWKTMTRIPKSTETNQSDDDDDDGDDNDEDKPASNTKAKTKAKAKAKAKVSADNNGHGQDEEKQEDNANRIQDIDSKIADEQRVIDSITVVKEYDKFQQKINSFKAS</sequence>
<feature type="region of interest" description="Disordered" evidence="1">
    <location>
        <begin position="1"/>
        <end position="84"/>
    </location>
</feature>
<name>X6LMT3_RETFI</name>
<organism evidence="2 3">
    <name type="scientific">Reticulomyxa filosa</name>
    <dbReference type="NCBI Taxonomy" id="46433"/>
    <lineage>
        <taxon>Eukaryota</taxon>
        <taxon>Sar</taxon>
        <taxon>Rhizaria</taxon>
        <taxon>Retaria</taxon>
        <taxon>Foraminifera</taxon>
        <taxon>Monothalamids</taxon>
        <taxon>Reticulomyxidae</taxon>
        <taxon>Reticulomyxa</taxon>
    </lineage>
</organism>
<comment type="caution">
    <text evidence="2">The sequence shown here is derived from an EMBL/GenBank/DDBJ whole genome shotgun (WGS) entry which is preliminary data.</text>
</comment>
<protein>
    <submittedName>
        <fullName evidence="2">Uncharacterized protein</fullName>
    </submittedName>
</protein>
<dbReference type="Proteomes" id="UP000023152">
    <property type="component" value="Unassembled WGS sequence"/>
</dbReference>
<dbReference type="EMBL" id="ASPP01036851">
    <property type="protein sequence ID" value="ETO02035.1"/>
    <property type="molecule type" value="Genomic_DNA"/>
</dbReference>
<feature type="non-terminal residue" evidence="2">
    <location>
        <position position="117"/>
    </location>
</feature>